<protein>
    <submittedName>
        <fullName evidence="2">Uncharacterized protein</fullName>
    </submittedName>
</protein>
<organism evidence="2 3">
    <name type="scientific">Triparma laevis f. longispina</name>
    <dbReference type="NCBI Taxonomy" id="1714387"/>
    <lineage>
        <taxon>Eukaryota</taxon>
        <taxon>Sar</taxon>
        <taxon>Stramenopiles</taxon>
        <taxon>Ochrophyta</taxon>
        <taxon>Bolidophyceae</taxon>
        <taxon>Parmales</taxon>
        <taxon>Triparmaceae</taxon>
        <taxon>Triparma</taxon>
    </lineage>
</organism>
<dbReference type="Proteomes" id="UP001165122">
    <property type="component" value="Unassembled WGS sequence"/>
</dbReference>
<evidence type="ECO:0000256" key="1">
    <source>
        <dbReference type="SAM" id="SignalP"/>
    </source>
</evidence>
<dbReference type="AlphaFoldDB" id="A0A9W7BZG0"/>
<feature type="chain" id="PRO_5040996121" evidence="1">
    <location>
        <begin position="19"/>
        <end position="250"/>
    </location>
</feature>
<dbReference type="OrthoDB" id="10572055at2759"/>
<sequence length="250" mass="27448">MLLRAVTFLLLCLCTTQFQSLAPVPIHTSRSSKISAIETSTLSSTQTRVTSALDTTSSEVSDSCIRASCPEPDIHVKDEETRREVLFSMLGAATAVASSTMDKAFAAIPIYSEDYDPKPNLKAKQVPTGPAKPPAPDVAFSKTKDVKGRLVIEAAYLCKLVDAGSWDSVRNYIREPGSYLHDTKKSSLEIRGPVQELEDFSLSVRTIFFNEEDKSQVLKMEEDSGYSDEKNVKEGKRLLMEVVDGISAMV</sequence>
<feature type="signal peptide" evidence="1">
    <location>
        <begin position="1"/>
        <end position="18"/>
    </location>
</feature>
<comment type="caution">
    <text evidence="2">The sequence shown here is derived from an EMBL/GenBank/DDBJ whole genome shotgun (WGS) entry which is preliminary data.</text>
</comment>
<evidence type="ECO:0000313" key="2">
    <source>
        <dbReference type="EMBL" id="GMH99171.1"/>
    </source>
</evidence>
<proteinExistence type="predicted"/>
<name>A0A9W7BZG0_9STRA</name>
<keyword evidence="3" id="KW-1185">Reference proteome</keyword>
<reference evidence="3" key="1">
    <citation type="journal article" date="2023" name="Commun. Biol.">
        <title>Genome analysis of Parmales, the sister group of diatoms, reveals the evolutionary specialization of diatoms from phago-mixotrophs to photoautotrophs.</title>
        <authorList>
            <person name="Ban H."/>
            <person name="Sato S."/>
            <person name="Yoshikawa S."/>
            <person name="Yamada K."/>
            <person name="Nakamura Y."/>
            <person name="Ichinomiya M."/>
            <person name="Sato N."/>
            <person name="Blanc-Mathieu R."/>
            <person name="Endo H."/>
            <person name="Kuwata A."/>
            <person name="Ogata H."/>
        </authorList>
    </citation>
    <scope>NUCLEOTIDE SEQUENCE [LARGE SCALE GENOMIC DNA]</scope>
    <source>
        <strain evidence="3">NIES 3700</strain>
    </source>
</reference>
<evidence type="ECO:0000313" key="3">
    <source>
        <dbReference type="Proteomes" id="UP001165122"/>
    </source>
</evidence>
<accession>A0A9W7BZG0</accession>
<keyword evidence="1" id="KW-0732">Signal</keyword>
<dbReference type="EMBL" id="BRXW01000004">
    <property type="protein sequence ID" value="GMH99171.1"/>
    <property type="molecule type" value="Genomic_DNA"/>
</dbReference>
<gene>
    <name evidence="2" type="ORF">TrLO_g6902</name>
</gene>